<dbReference type="PANTHER" id="PTHR31286:SF99">
    <property type="entry name" value="DUF4283 DOMAIN-CONTAINING PROTEIN"/>
    <property type="match status" value="1"/>
</dbReference>
<accession>A0A6L2JY14</accession>
<dbReference type="GO" id="GO:0003964">
    <property type="term" value="F:RNA-directed DNA polymerase activity"/>
    <property type="evidence" value="ECO:0007669"/>
    <property type="project" value="UniProtKB-KW"/>
</dbReference>
<name>A0A6L2JY14_TANCI</name>
<protein>
    <submittedName>
        <fullName evidence="1">RNA-directed DNA polymerase, eukaryota, reverse transcriptase zinc-binding domain protein</fullName>
    </submittedName>
</protein>
<reference evidence="1" key="1">
    <citation type="journal article" date="2019" name="Sci. Rep.">
        <title>Draft genome of Tanacetum cinerariifolium, the natural source of mosquito coil.</title>
        <authorList>
            <person name="Yamashiro T."/>
            <person name="Shiraishi A."/>
            <person name="Satake H."/>
            <person name="Nakayama K."/>
        </authorList>
    </citation>
    <scope>NUCLEOTIDE SEQUENCE</scope>
</reference>
<dbReference type="EMBL" id="BKCJ010001437">
    <property type="protein sequence ID" value="GEU41432.1"/>
    <property type="molecule type" value="Genomic_DNA"/>
</dbReference>
<gene>
    <name evidence="1" type="ORF">Tci_013410</name>
</gene>
<keyword evidence="1" id="KW-0808">Transferase</keyword>
<comment type="caution">
    <text evidence="1">The sequence shown here is derived from an EMBL/GenBank/DDBJ whole genome shotgun (WGS) entry which is preliminary data.</text>
</comment>
<keyword evidence="1" id="KW-0548">Nucleotidyltransferase</keyword>
<organism evidence="1">
    <name type="scientific">Tanacetum cinerariifolium</name>
    <name type="common">Dalmatian daisy</name>
    <name type="synonym">Chrysanthemum cinerariifolium</name>
    <dbReference type="NCBI Taxonomy" id="118510"/>
    <lineage>
        <taxon>Eukaryota</taxon>
        <taxon>Viridiplantae</taxon>
        <taxon>Streptophyta</taxon>
        <taxon>Embryophyta</taxon>
        <taxon>Tracheophyta</taxon>
        <taxon>Spermatophyta</taxon>
        <taxon>Magnoliopsida</taxon>
        <taxon>eudicotyledons</taxon>
        <taxon>Gunneridae</taxon>
        <taxon>Pentapetalae</taxon>
        <taxon>asterids</taxon>
        <taxon>campanulids</taxon>
        <taxon>Asterales</taxon>
        <taxon>Asteraceae</taxon>
        <taxon>Asteroideae</taxon>
        <taxon>Anthemideae</taxon>
        <taxon>Anthemidinae</taxon>
        <taxon>Tanacetum</taxon>
    </lineage>
</organism>
<dbReference type="AlphaFoldDB" id="A0A6L2JY14"/>
<dbReference type="InterPro" id="IPR040256">
    <property type="entry name" value="At4g02000-like"/>
</dbReference>
<keyword evidence="1" id="KW-0695">RNA-directed DNA polymerase</keyword>
<evidence type="ECO:0000313" key="1">
    <source>
        <dbReference type="EMBL" id="GEU41432.1"/>
    </source>
</evidence>
<sequence length="537" mass="61573">MNEAVERKSNVNAKCGDIGTECHNSNYNLRRMWGKHGLKDIVVDNEEVCFVMFKGEEAPSKIPVWIKLFNVPLEAWSIKGISTISNRLGRPIMMDQMTDDMCNRGTRRLGYSKVLVEIEASKEQKKKRKKVIMRVLRKKRKDGFAEVRNGRNFNGNGGKFNRAQGGFQGFRNGAKKNNVNFIFKPKVPIDPVHRGKSNVEELQRTANRYTVLSELDEENSSKTSDEIMIDRRLIVDEFMKKKLKPFISDSYCDMINYFKYTCESMERGSNDENDEEDVIENHEEHSNGGSGCNTDMQEFIELVNTLKVDDLCSSGAHGVFLPYLVSDHSAGLLIFPDGLLKKLFKVVKKLINMKKSLNHLNWKHGNLFEKGKKLKECLQVAQDEVDKDPSNVDKKWKAIVILEEYTEVAKDELKFLYQKARINWLRDGDRNSAYFHNIINEDAVAMTVEVSNKETKDAMFDIESSKASEKLFRRFLWNSGDSAKGKAKVAWSMVCRPKDQVIHQVFGTRLKLEEGNADSSMYRVVEKISKKPSNNSI</sequence>
<dbReference type="PANTHER" id="PTHR31286">
    <property type="entry name" value="GLYCINE-RICH CELL WALL STRUCTURAL PROTEIN 1.8-LIKE"/>
    <property type="match status" value="1"/>
</dbReference>
<proteinExistence type="predicted"/>